<comment type="caution">
    <text evidence="1">The sequence shown here is derived from an EMBL/GenBank/DDBJ whole genome shotgun (WGS) entry which is preliminary data.</text>
</comment>
<reference evidence="2" key="1">
    <citation type="journal article" date="2019" name="Int. J. Syst. Evol. Microbiol.">
        <title>The Global Catalogue of Microorganisms (GCM) 10K type strain sequencing project: providing services to taxonomists for standard genome sequencing and annotation.</title>
        <authorList>
            <consortium name="The Broad Institute Genomics Platform"/>
            <consortium name="The Broad Institute Genome Sequencing Center for Infectious Disease"/>
            <person name="Wu L."/>
            <person name="Ma J."/>
        </authorList>
    </citation>
    <scope>NUCLEOTIDE SEQUENCE [LARGE SCALE GENOMIC DNA]</scope>
    <source>
        <strain evidence="2">CGMCC 1.15407</strain>
    </source>
</reference>
<name>A0ABQ1V4X8_9BACT</name>
<evidence type="ECO:0000313" key="1">
    <source>
        <dbReference type="EMBL" id="GGF38636.1"/>
    </source>
</evidence>
<proteinExistence type="predicted"/>
<dbReference type="Proteomes" id="UP000647339">
    <property type="component" value="Unassembled WGS sequence"/>
</dbReference>
<accession>A0ABQ1V4X8</accession>
<gene>
    <name evidence="1" type="ORF">GCM10011339_29050</name>
</gene>
<dbReference type="EMBL" id="BMIU01000015">
    <property type="protein sequence ID" value="GGF38636.1"/>
    <property type="molecule type" value="Genomic_DNA"/>
</dbReference>
<sequence>MPYQDKPKWFDFALSKYTISGLIPDDSFCPGFLLSLKILSRLYGYSHKRISKLISDRII</sequence>
<evidence type="ECO:0000313" key="2">
    <source>
        <dbReference type="Proteomes" id="UP000647339"/>
    </source>
</evidence>
<keyword evidence="2" id="KW-1185">Reference proteome</keyword>
<protein>
    <submittedName>
        <fullName evidence="1">Uncharacterized protein</fullName>
    </submittedName>
</protein>
<organism evidence="1 2">
    <name type="scientific">Echinicola rosea</name>
    <dbReference type="NCBI Taxonomy" id="1807691"/>
    <lineage>
        <taxon>Bacteria</taxon>
        <taxon>Pseudomonadati</taxon>
        <taxon>Bacteroidota</taxon>
        <taxon>Cytophagia</taxon>
        <taxon>Cytophagales</taxon>
        <taxon>Cyclobacteriaceae</taxon>
        <taxon>Echinicola</taxon>
    </lineage>
</organism>